<organism evidence="1 2">
    <name type="scientific">Nepenthes gracilis</name>
    <name type="common">Slender pitcher plant</name>
    <dbReference type="NCBI Taxonomy" id="150966"/>
    <lineage>
        <taxon>Eukaryota</taxon>
        <taxon>Viridiplantae</taxon>
        <taxon>Streptophyta</taxon>
        <taxon>Embryophyta</taxon>
        <taxon>Tracheophyta</taxon>
        <taxon>Spermatophyta</taxon>
        <taxon>Magnoliopsida</taxon>
        <taxon>eudicotyledons</taxon>
        <taxon>Gunneridae</taxon>
        <taxon>Pentapetalae</taxon>
        <taxon>Caryophyllales</taxon>
        <taxon>Nepenthaceae</taxon>
        <taxon>Nepenthes</taxon>
    </lineage>
</organism>
<proteinExistence type="predicted"/>
<comment type="caution">
    <text evidence="1">The sequence shown here is derived from an EMBL/GenBank/DDBJ whole genome shotgun (WGS) entry which is preliminary data.</text>
</comment>
<protein>
    <submittedName>
        <fullName evidence="1">Uncharacterized protein</fullName>
    </submittedName>
</protein>
<reference evidence="1" key="1">
    <citation type="submission" date="2023-05" db="EMBL/GenBank/DDBJ databases">
        <title>Nepenthes gracilis genome sequencing.</title>
        <authorList>
            <person name="Fukushima K."/>
        </authorList>
    </citation>
    <scope>NUCLEOTIDE SEQUENCE</scope>
    <source>
        <strain evidence="1">SING2019-196</strain>
    </source>
</reference>
<name>A0AAD3S4L2_NEPGR</name>
<keyword evidence="2" id="KW-1185">Reference proteome</keyword>
<dbReference type="EMBL" id="BSYO01000005">
    <property type="protein sequence ID" value="GMH04369.1"/>
    <property type="molecule type" value="Genomic_DNA"/>
</dbReference>
<dbReference type="Proteomes" id="UP001279734">
    <property type="component" value="Unassembled WGS sequence"/>
</dbReference>
<dbReference type="AlphaFoldDB" id="A0AAD3S4L2"/>
<sequence length="71" mass="7781">MHVTLCAGGIGGNVGVEHKITNRSKSIGCFSLAARDPKSKAAFCADFHSPNLHMKLELQLLTESKYFWLTC</sequence>
<evidence type="ECO:0000313" key="2">
    <source>
        <dbReference type="Proteomes" id="UP001279734"/>
    </source>
</evidence>
<evidence type="ECO:0000313" key="1">
    <source>
        <dbReference type="EMBL" id="GMH04369.1"/>
    </source>
</evidence>
<accession>A0AAD3S4L2</accession>
<gene>
    <name evidence="1" type="ORF">Nepgr_006208</name>
</gene>